<evidence type="ECO:0000313" key="2">
    <source>
        <dbReference type="Proteomes" id="UP000799302"/>
    </source>
</evidence>
<dbReference type="SMART" id="SM00855">
    <property type="entry name" value="PGAM"/>
    <property type="match status" value="1"/>
</dbReference>
<dbReference type="EMBL" id="MU004233">
    <property type="protein sequence ID" value="KAF2671321.1"/>
    <property type="molecule type" value="Genomic_DNA"/>
</dbReference>
<dbReference type="InterPro" id="IPR050275">
    <property type="entry name" value="PGM_Phosphatase"/>
</dbReference>
<dbReference type="Gene3D" id="3.40.50.1240">
    <property type="entry name" value="Phosphoglycerate mutase-like"/>
    <property type="match status" value="1"/>
</dbReference>
<dbReference type="PANTHER" id="PTHR48100">
    <property type="entry name" value="BROAD-SPECIFICITY PHOSPHATASE YOR283W-RELATED"/>
    <property type="match status" value="1"/>
</dbReference>
<protein>
    <recommendedName>
        <fullName evidence="3">Phosphoglycerate mutase-like protein</fullName>
    </recommendedName>
</protein>
<dbReference type="Proteomes" id="UP000799302">
    <property type="component" value="Unassembled WGS sequence"/>
</dbReference>
<dbReference type="Pfam" id="PF00300">
    <property type="entry name" value="His_Phos_1"/>
    <property type="match status" value="1"/>
</dbReference>
<keyword evidence="2" id="KW-1185">Reference proteome</keyword>
<evidence type="ECO:0008006" key="3">
    <source>
        <dbReference type="Google" id="ProtNLM"/>
    </source>
</evidence>
<reference evidence="1" key="1">
    <citation type="journal article" date="2020" name="Stud. Mycol.">
        <title>101 Dothideomycetes genomes: a test case for predicting lifestyles and emergence of pathogens.</title>
        <authorList>
            <person name="Haridas S."/>
            <person name="Albert R."/>
            <person name="Binder M."/>
            <person name="Bloem J."/>
            <person name="Labutti K."/>
            <person name="Salamov A."/>
            <person name="Andreopoulos B."/>
            <person name="Baker S."/>
            <person name="Barry K."/>
            <person name="Bills G."/>
            <person name="Bluhm B."/>
            <person name="Cannon C."/>
            <person name="Castanera R."/>
            <person name="Culley D."/>
            <person name="Daum C."/>
            <person name="Ezra D."/>
            <person name="Gonzalez J."/>
            <person name="Henrissat B."/>
            <person name="Kuo A."/>
            <person name="Liang C."/>
            <person name="Lipzen A."/>
            <person name="Lutzoni F."/>
            <person name="Magnuson J."/>
            <person name="Mondo S."/>
            <person name="Nolan M."/>
            <person name="Ohm R."/>
            <person name="Pangilinan J."/>
            <person name="Park H.-J."/>
            <person name="Ramirez L."/>
            <person name="Alfaro M."/>
            <person name="Sun H."/>
            <person name="Tritt A."/>
            <person name="Yoshinaga Y."/>
            <person name="Zwiers L.-H."/>
            <person name="Turgeon B."/>
            <person name="Goodwin S."/>
            <person name="Spatafora J."/>
            <person name="Crous P."/>
            <person name="Grigoriev I."/>
        </authorList>
    </citation>
    <scope>NUCLEOTIDE SEQUENCE</scope>
    <source>
        <strain evidence="1">CBS 115976</strain>
    </source>
</reference>
<dbReference type="AlphaFoldDB" id="A0A6A6UIF1"/>
<dbReference type="OrthoDB" id="496981at2759"/>
<dbReference type="InterPro" id="IPR013078">
    <property type="entry name" value="His_Pase_superF_clade-1"/>
</dbReference>
<dbReference type="GO" id="GO:0005737">
    <property type="term" value="C:cytoplasm"/>
    <property type="evidence" value="ECO:0007669"/>
    <property type="project" value="TreeGrafter"/>
</dbReference>
<organism evidence="1 2">
    <name type="scientific">Microthyrium microscopicum</name>
    <dbReference type="NCBI Taxonomy" id="703497"/>
    <lineage>
        <taxon>Eukaryota</taxon>
        <taxon>Fungi</taxon>
        <taxon>Dikarya</taxon>
        <taxon>Ascomycota</taxon>
        <taxon>Pezizomycotina</taxon>
        <taxon>Dothideomycetes</taxon>
        <taxon>Dothideomycetes incertae sedis</taxon>
        <taxon>Microthyriales</taxon>
        <taxon>Microthyriaceae</taxon>
        <taxon>Microthyrium</taxon>
    </lineage>
</organism>
<dbReference type="SUPFAM" id="SSF53254">
    <property type="entry name" value="Phosphoglycerate mutase-like"/>
    <property type="match status" value="1"/>
</dbReference>
<dbReference type="CDD" id="cd07067">
    <property type="entry name" value="HP_PGM_like"/>
    <property type="match status" value="1"/>
</dbReference>
<proteinExistence type="predicted"/>
<gene>
    <name evidence="1" type="ORF">BT63DRAFT_213703</name>
</gene>
<dbReference type="InterPro" id="IPR029033">
    <property type="entry name" value="His_PPase_superfam"/>
</dbReference>
<dbReference type="GO" id="GO:0016791">
    <property type="term" value="F:phosphatase activity"/>
    <property type="evidence" value="ECO:0007669"/>
    <property type="project" value="TreeGrafter"/>
</dbReference>
<sequence length="274" mass="30473">MASGKSIGPTVIFIRHAEGEHNATRRSDIHDPPITVPTGVTQCRDLSRQLQGITSELEGIEPAHQRVLETIREVELIVTSPMFRTLQTTQQSLNFLLERPNPVPVIVDPRIQELGNHPCDTCSPLESIRKDFSSLTADWTLVENDAYYPSKLAPSPYEGTRAVSDARITSFLTWLRGRPEKVVIVVAHAGLLAAMTESHFMNTDYRIFNFTAAPVDAPADGRPIWETLVQWTQTTAQVRTVFTDREGGAMEADLSGGLKRSFAERAPRYADDFA</sequence>
<evidence type="ECO:0000313" key="1">
    <source>
        <dbReference type="EMBL" id="KAF2671321.1"/>
    </source>
</evidence>
<accession>A0A6A6UIF1</accession>
<name>A0A6A6UIF1_9PEZI</name>
<dbReference type="PANTHER" id="PTHR48100:SF54">
    <property type="entry name" value="PHOSPHATASE SPAC5H10.03-RELATED"/>
    <property type="match status" value="1"/>
</dbReference>